<organism evidence="1 2">
    <name type="scientific">Candidatus Wildermuthbacteria bacterium RIFCSPHIGHO2_02_FULL_47_12</name>
    <dbReference type="NCBI Taxonomy" id="1802451"/>
    <lineage>
        <taxon>Bacteria</taxon>
        <taxon>Candidatus Wildermuthiibacteriota</taxon>
    </lineage>
</organism>
<name>A0A1G2R1J3_9BACT</name>
<proteinExistence type="predicted"/>
<evidence type="ECO:0000313" key="1">
    <source>
        <dbReference type="EMBL" id="OHA66653.1"/>
    </source>
</evidence>
<protein>
    <recommendedName>
        <fullName evidence="3">Maf-like protein</fullName>
    </recommendedName>
</protein>
<dbReference type="AlphaFoldDB" id="A0A1G2R1J3"/>
<comment type="caution">
    <text evidence="1">The sequence shown here is derived from an EMBL/GenBank/DDBJ whole genome shotgun (WGS) entry which is preliminary data.</text>
</comment>
<sequence length="145" mass="16838">MKTRVITICCSASFYRQALEVQEDLQKRGFKVKIPHTANKMKKSGDFNVDHYKTWYKNPRDYAKKAKLMRQHFKKVVECDAILVLNYEKKGMQGYIGGNGLMEMALAFHVRKPIYILNPVFESSPLYEEILGMNPVFLNGDLKKI</sequence>
<reference evidence="1 2" key="1">
    <citation type="journal article" date="2016" name="Nat. Commun.">
        <title>Thousands of microbial genomes shed light on interconnected biogeochemical processes in an aquifer system.</title>
        <authorList>
            <person name="Anantharaman K."/>
            <person name="Brown C.T."/>
            <person name="Hug L.A."/>
            <person name="Sharon I."/>
            <person name="Castelle C.J."/>
            <person name="Probst A.J."/>
            <person name="Thomas B.C."/>
            <person name="Singh A."/>
            <person name="Wilkins M.J."/>
            <person name="Karaoz U."/>
            <person name="Brodie E.L."/>
            <person name="Williams K.H."/>
            <person name="Hubbard S.S."/>
            <person name="Banfield J.F."/>
        </authorList>
    </citation>
    <scope>NUCLEOTIDE SEQUENCE [LARGE SCALE GENOMIC DNA]</scope>
</reference>
<dbReference type="STRING" id="1802451.A3C82_02150"/>
<gene>
    <name evidence="1" type="ORF">A3C82_02150</name>
</gene>
<evidence type="ECO:0008006" key="3">
    <source>
        <dbReference type="Google" id="ProtNLM"/>
    </source>
</evidence>
<accession>A0A1G2R1J3</accession>
<evidence type="ECO:0000313" key="2">
    <source>
        <dbReference type="Proteomes" id="UP000176901"/>
    </source>
</evidence>
<dbReference type="Proteomes" id="UP000176901">
    <property type="component" value="Unassembled WGS sequence"/>
</dbReference>
<dbReference type="EMBL" id="MHTW01000028">
    <property type="protein sequence ID" value="OHA66653.1"/>
    <property type="molecule type" value="Genomic_DNA"/>
</dbReference>